<feature type="domain" description="Protein export membrane protein SecD/SecF C-terminal" evidence="11">
    <location>
        <begin position="217"/>
        <end position="387"/>
    </location>
</feature>
<dbReference type="InterPro" id="IPR005791">
    <property type="entry name" value="SecD"/>
</dbReference>
<feature type="transmembrane region" description="Helical" evidence="9">
    <location>
        <begin position="671"/>
        <end position="696"/>
    </location>
</feature>
<keyword evidence="2 9" id="KW-0813">Transport</keyword>
<feature type="transmembrane region" description="Helical" evidence="9">
    <location>
        <begin position="290"/>
        <end position="312"/>
    </location>
</feature>
<evidence type="ECO:0000256" key="9">
    <source>
        <dbReference type="HAMAP-Rule" id="MF_01463"/>
    </source>
</evidence>
<dbReference type="NCBIfam" id="TIGR00916">
    <property type="entry name" value="2A0604s01"/>
    <property type="match status" value="2"/>
</dbReference>
<dbReference type="GO" id="GO:0043952">
    <property type="term" value="P:protein transport by the Sec complex"/>
    <property type="evidence" value="ECO:0007669"/>
    <property type="project" value="UniProtKB-UniRule"/>
</dbReference>
<dbReference type="HAMAP" id="MF_01463_B">
    <property type="entry name" value="SecD_B"/>
    <property type="match status" value="1"/>
</dbReference>
<comment type="similarity">
    <text evidence="9">Belongs to the SecD/SecF family. SecD subfamily.</text>
</comment>
<evidence type="ECO:0000256" key="4">
    <source>
        <dbReference type="ARBA" id="ARBA00022692"/>
    </source>
</evidence>
<dbReference type="Pfam" id="PF22599">
    <property type="entry name" value="SecDF_P1_head"/>
    <property type="match status" value="1"/>
</dbReference>
<reference evidence="13 14" key="1">
    <citation type="submission" date="2015-09" db="EMBL/GenBank/DDBJ databases">
        <authorList>
            <consortium name="Pathogen Informatics"/>
        </authorList>
    </citation>
    <scope>NUCLEOTIDE SEQUENCE [LARGE SCALE GENOMIC DNA]</scope>
    <source>
        <strain evidence="13 14">2789STDY5608850</strain>
    </source>
</reference>
<feature type="transmembrane region" description="Helical" evidence="9">
    <location>
        <begin position="647"/>
        <end position="665"/>
    </location>
</feature>
<feature type="transmembrane region" description="Helical" evidence="9">
    <location>
        <begin position="416"/>
        <end position="434"/>
    </location>
</feature>
<proteinExistence type="inferred from homology"/>
<dbReference type="PANTHER" id="PTHR30081">
    <property type="entry name" value="PROTEIN-EXPORT MEMBRANE PROTEIN SEC"/>
    <property type="match status" value="1"/>
</dbReference>
<keyword evidence="6 9" id="KW-1133">Transmembrane helix</keyword>
<dbReference type="GO" id="GO:0006605">
    <property type="term" value="P:protein targeting"/>
    <property type="evidence" value="ECO:0007669"/>
    <property type="project" value="UniProtKB-UniRule"/>
</dbReference>
<comment type="function">
    <text evidence="9">Part of the Sec protein translocase complex. Interacts with the SecYEG preprotein conducting channel. SecDF uses the proton motive force (PMF) to complete protein translocation after the ATP-dependent function of SecA.</text>
</comment>
<evidence type="ECO:0000256" key="3">
    <source>
        <dbReference type="ARBA" id="ARBA00022475"/>
    </source>
</evidence>
<evidence type="ECO:0000256" key="6">
    <source>
        <dbReference type="ARBA" id="ARBA00022989"/>
    </source>
</evidence>
<evidence type="ECO:0000256" key="2">
    <source>
        <dbReference type="ARBA" id="ARBA00022448"/>
    </source>
</evidence>
<dbReference type="HAMAP" id="MF_01464_B">
    <property type="entry name" value="SecF_B"/>
    <property type="match status" value="1"/>
</dbReference>
<evidence type="ECO:0000256" key="8">
    <source>
        <dbReference type="ARBA" id="ARBA00023136"/>
    </source>
</evidence>
<comment type="subunit">
    <text evidence="9">Forms a complex with SecF. Part of the essential Sec protein translocation apparatus which comprises SecA, SecYEG and auxiliary proteins SecDF. Other proteins may also be involved.</text>
</comment>
<evidence type="ECO:0000313" key="14">
    <source>
        <dbReference type="Proteomes" id="UP000095651"/>
    </source>
</evidence>
<evidence type="ECO:0000256" key="5">
    <source>
        <dbReference type="ARBA" id="ARBA00022927"/>
    </source>
</evidence>
<feature type="transmembrane region" description="Helical" evidence="9">
    <location>
        <begin position="333"/>
        <end position="353"/>
    </location>
</feature>
<dbReference type="PANTHER" id="PTHR30081:SF1">
    <property type="entry name" value="PROTEIN TRANSLOCASE SUBUNIT SECD"/>
    <property type="match status" value="1"/>
</dbReference>
<dbReference type="InterPro" id="IPR022645">
    <property type="entry name" value="SecD/SecF_bac"/>
</dbReference>
<keyword evidence="5 9" id="KW-0653">Protein transport</keyword>
<keyword evidence="7 9" id="KW-0811">Translocation</keyword>
<feature type="transmembrane region" description="Helical" evidence="9">
    <location>
        <begin position="265"/>
        <end position="284"/>
    </location>
</feature>
<evidence type="ECO:0000259" key="12">
    <source>
        <dbReference type="Pfam" id="PF22599"/>
    </source>
</evidence>
<protein>
    <recommendedName>
        <fullName evidence="9 10">Multifunctional fusion protein</fullName>
    </recommendedName>
    <domain>
        <recommendedName>
            <fullName evidence="9">Protein translocase subunit SecD</fullName>
        </recommendedName>
    </domain>
    <domain>
        <recommendedName>
            <fullName evidence="10">Protein-export membrane protein SecF</fullName>
        </recommendedName>
    </domain>
</protein>
<evidence type="ECO:0000259" key="11">
    <source>
        <dbReference type="Pfam" id="PF02355"/>
    </source>
</evidence>
<dbReference type="InterPro" id="IPR055344">
    <property type="entry name" value="SecD_SecF_C_bact"/>
</dbReference>
<organism evidence="13 14">
    <name type="scientific">Hungatella hathewayi</name>
    <dbReference type="NCBI Taxonomy" id="154046"/>
    <lineage>
        <taxon>Bacteria</taxon>
        <taxon>Bacillati</taxon>
        <taxon>Bacillota</taxon>
        <taxon>Clostridia</taxon>
        <taxon>Lachnospirales</taxon>
        <taxon>Lachnospiraceae</taxon>
        <taxon>Hungatella</taxon>
    </lineage>
</organism>
<evidence type="ECO:0000256" key="10">
    <source>
        <dbReference type="HAMAP-Rule" id="MF_01464"/>
    </source>
</evidence>
<feature type="domain" description="SecDF P1 head subdomain" evidence="12">
    <location>
        <begin position="111"/>
        <end position="215"/>
    </location>
</feature>
<feature type="transmembrane region" description="Helical" evidence="9">
    <location>
        <begin position="595"/>
        <end position="616"/>
    </location>
</feature>
<name>A0A174DCN6_9FIRM</name>
<dbReference type="Gene3D" id="1.20.1640.10">
    <property type="entry name" value="Multidrug efflux transporter AcrB transmembrane domain"/>
    <property type="match status" value="2"/>
</dbReference>
<dbReference type="GO" id="GO:0005886">
    <property type="term" value="C:plasma membrane"/>
    <property type="evidence" value="ECO:0007669"/>
    <property type="project" value="UniProtKB-SubCell"/>
</dbReference>
<feature type="domain" description="Protein export membrane protein SecD/SecF C-terminal" evidence="11">
    <location>
        <begin position="515"/>
        <end position="697"/>
    </location>
</feature>
<dbReference type="GO" id="GO:0065002">
    <property type="term" value="P:intracellular protein transmembrane transport"/>
    <property type="evidence" value="ECO:0007669"/>
    <property type="project" value="UniProtKB-UniRule"/>
</dbReference>
<dbReference type="Pfam" id="PF02355">
    <property type="entry name" value="SecD_SecF_C"/>
    <property type="match status" value="2"/>
</dbReference>
<dbReference type="InterPro" id="IPR054384">
    <property type="entry name" value="SecDF_P1_head"/>
</dbReference>
<comment type="caution">
    <text evidence="9">Lacks conserved residue(s) required for the propagation of feature annotation.</text>
</comment>
<comment type="similarity">
    <text evidence="10">Belongs to the SecD/SecF family. SecF subfamily.</text>
</comment>
<comment type="subunit">
    <text evidence="10">Forms a complex with SecD. Part of the essential Sec protein translocation apparatus which comprises SecA, SecYEG and auxiliary proteins SecDF. Other proteins may also be involved.</text>
</comment>
<feature type="transmembrane region" description="Helical" evidence="9">
    <location>
        <begin position="567"/>
        <end position="589"/>
    </location>
</feature>
<dbReference type="RefSeq" id="WP_055654948.1">
    <property type="nucleotide sequence ID" value="NZ_CABIXC010000004.1"/>
</dbReference>
<evidence type="ECO:0000256" key="1">
    <source>
        <dbReference type="ARBA" id="ARBA00004651"/>
    </source>
</evidence>
<feature type="transmembrane region" description="Helical" evidence="9">
    <location>
        <begin position="239"/>
        <end position="258"/>
    </location>
</feature>
<dbReference type="NCBIfam" id="TIGR00966">
    <property type="entry name" value="transloc_SecF"/>
    <property type="match status" value="1"/>
</dbReference>
<dbReference type="NCBIfam" id="TIGR01129">
    <property type="entry name" value="secD"/>
    <property type="match status" value="1"/>
</dbReference>
<dbReference type="EMBL" id="CYZE01000004">
    <property type="protein sequence ID" value="CUO22089.1"/>
    <property type="molecule type" value="Genomic_DNA"/>
</dbReference>
<keyword evidence="3 9" id="KW-1003">Cell membrane</keyword>
<evidence type="ECO:0000313" key="13">
    <source>
        <dbReference type="EMBL" id="CUO22089.1"/>
    </source>
</evidence>
<dbReference type="Proteomes" id="UP000095651">
    <property type="component" value="Unassembled WGS sequence"/>
</dbReference>
<dbReference type="AlphaFoldDB" id="A0A174DCN6"/>
<dbReference type="Pfam" id="PF07549">
    <property type="entry name" value="Sec_GG"/>
    <property type="match status" value="1"/>
</dbReference>
<gene>
    <name evidence="13" type="primary">secDF_1</name>
    <name evidence="9" type="synonym">secD</name>
    <name evidence="10" type="synonym">secF</name>
    <name evidence="13" type="ORF">ERS852407_02196</name>
</gene>
<sequence>MKSNKGKGLIGLIIALALVGLFGYFGYTTMNDIKLGLDLAGGVSITYQAKEENPTAEDMSDTIYKLQQRVQNYSTEAEVYQEGSNRINVDIPGVSDANAILEELGKPGSLIFVDEAGQTILNGNQVATAKPVITDENGIKKYMVDLTFTDDGKTVFADATTKNVGKRIAIIYDGKIYSNPVVNEPITQGQCQISGMTSYEEAETLASTIRIGSLSLELEELRSNVVGAKLGQEAISTSLKAGAIGFGIVAVFMIIVYLVPGLAAVIALSLYVGLILILLSAFSVTLTLPGVAGIILSIGMAVDANVIIFTRIKEEIGLGKTVQSAIKSGFNKALSAIIDGNVTTLIAAGVLFWRGSGTVKGFASTLAIGIVLSMITALFITKFILNALFNLGFQDPKFYGTKTDKKTIDFLGKRKIWFAVSLLVIVIGLGGLVVNKTQTGDILNYSMEFKGGTSTNVTFNEDMSLEDISSKVVPVVENVTGDAQVQTQKVAGTNEVIIKTKTLSVEERQNLDQAMVDNFGVEAEKITAESISGAISKEMKQDAFIAVIIATICMLLYIWFRFKDIKFAGSAVLALLHDVLVVLTFYSLLKWSVGSTFIACMLTIVGYSINATIVIFDRIRENLKVNSKMELSEIVNLSITQTFTRSINTSLTTFIMVFVLFILGVSSIREFALPLMVGIVCGTYSSVCITGSLWYVMTIYKNKHMEEKKAAEKAAKAAAKSSKKSK</sequence>
<dbReference type="InterPro" id="IPR022646">
    <property type="entry name" value="SecD/SecF_CS"/>
</dbReference>
<keyword evidence="4 9" id="KW-0812">Transmembrane</keyword>
<dbReference type="GO" id="GO:0015450">
    <property type="term" value="F:protein-transporting ATPase activity"/>
    <property type="evidence" value="ECO:0007669"/>
    <property type="project" value="InterPro"/>
</dbReference>
<dbReference type="InterPro" id="IPR005665">
    <property type="entry name" value="SecF_bac"/>
</dbReference>
<feature type="transmembrane region" description="Helical" evidence="9">
    <location>
        <begin position="543"/>
        <end position="560"/>
    </location>
</feature>
<dbReference type="InterPro" id="IPR022813">
    <property type="entry name" value="SecD/SecF_arch_bac"/>
</dbReference>
<feature type="transmembrane region" description="Helical" evidence="9">
    <location>
        <begin position="365"/>
        <end position="389"/>
    </location>
</feature>
<dbReference type="SUPFAM" id="SSF82866">
    <property type="entry name" value="Multidrug efflux transporter AcrB transmembrane domain"/>
    <property type="match status" value="2"/>
</dbReference>
<comment type="subcellular location">
    <subcellularLocation>
        <location evidence="1 9">Cell membrane</location>
        <topology evidence="1 9">Multi-pass membrane protein</topology>
    </subcellularLocation>
</comment>
<accession>A0A174DCN6</accession>
<dbReference type="InterPro" id="IPR048634">
    <property type="entry name" value="SecD_SecF_C"/>
</dbReference>
<dbReference type="Gene3D" id="3.30.1360.200">
    <property type="match status" value="1"/>
</dbReference>
<feature type="transmembrane region" description="Helical" evidence="9">
    <location>
        <begin position="9"/>
        <end position="27"/>
    </location>
</feature>
<dbReference type="PRINTS" id="PR01755">
    <property type="entry name" value="SECFTRNLCASE"/>
</dbReference>
<evidence type="ECO:0000256" key="7">
    <source>
        <dbReference type="ARBA" id="ARBA00023010"/>
    </source>
</evidence>
<keyword evidence="8 9" id="KW-0472">Membrane</keyword>